<keyword evidence="2 3" id="KW-0378">Hydrolase</keyword>
<dbReference type="RefSeq" id="WP_021013582.1">
    <property type="nucleotide sequence ID" value="NZ_CP025084.1"/>
</dbReference>
<dbReference type="Proteomes" id="UP000017700">
    <property type="component" value="Chromosome"/>
</dbReference>
<dbReference type="InterPro" id="IPR020084">
    <property type="entry name" value="NUDIX_hydrolase_CS"/>
</dbReference>
<dbReference type="CDD" id="cd04685">
    <property type="entry name" value="NUDIX_Hydrolase"/>
    <property type="match status" value="1"/>
</dbReference>
<dbReference type="KEGG" id="sera:Ser39006_003470"/>
<name>A0A2I5T341_SERS3</name>
<dbReference type="InterPro" id="IPR015797">
    <property type="entry name" value="NUDIX_hydrolase-like_dom_sf"/>
</dbReference>
<evidence type="ECO:0000313" key="6">
    <source>
        <dbReference type="EMBL" id="AUH03278.1"/>
    </source>
</evidence>
<dbReference type="PANTHER" id="PTHR43046">
    <property type="entry name" value="GDP-MANNOSE MANNOSYL HYDROLASE"/>
    <property type="match status" value="1"/>
</dbReference>
<dbReference type="PROSITE" id="PS00893">
    <property type="entry name" value="NUDIX_BOX"/>
    <property type="match status" value="1"/>
</dbReference>
<dbReference type="InterPro" id="IPR020476">
    <property type="entry name" value="Nudix_hydrolase"/>
</dbReference>
<dbReference type="KEGG" id="serq:CWC46_03470"/>
<accession>A0A2I5T341</accession>
<dbReference type="GO" id="GO:0016787">
    <property type="term" value="F:hydrolase activity"/>
    <property type="evidence" value="ECO:0007669"/>
    <property type="project" value="UniProtKB-KW"/>
</dbReference>
<dbReference type="PRINTS" id="PR00502">
    <property type="entry name" value="NUDIXFAMILY"/>
</dbReference>
<reference evidence="6" key="2">
    <citation type="submission" date="2013-09" db="EMBL/GenBank/DDBJ databases">
        <authorList>
            <person name="Wang G."/>
            <person name="Yang Y."/>
            <person name="Su Y."/>
        </authorList>
    </citation>
    <scope>NUCLEOTIDE SEQUENCE</scope>
    <source>
        <strain evidence="6">ATCC 39006</strain>
    </source>
</reference>
<comment type="similarity">
    <text evidence="3">Belongs to the Nudix hydrolase family.</text>
</comment>
<evidence type="ECO:0000259" key="4">
    <source>
        <dbReference type="PROSITE" id="PS51462"/>
    </source>
</evidence>
<dbReference type="Pfam" id="PF00293">
    <property type="entry name" value="NUDIX"/>
    <property type="match status" value="1"/>
</dbReference>
<feature type="domain" description="Nudix hydrolase" evidence="4">
    <location>
        <begin position="1"/>
        <end position="146"/>
    </location>
</feature>
<dbReference type="PANTHER" id="PTHR43046:SF14">
    <property type="entry name" value="MUTT_NUDIX FAMILY PROTEIN"/>
    <property type="match status" value="1"/>
</dbReference>
<dbReference type="OrthoDB" id="9761969at2"/>
<gene>
    <name evidence="5" type="ORF">CWC46_03470</name>
    <name evidence="6" type="ORF">Ser39006_003470</name>
</gene>
<evidence type="ECO:0000256" key="3">
    <source>
        <dbReference type="RuleBase" id="RU003476"/>
    </source>
</evidence>
<dbReference type="Gene3D" id="3.90.79.10">
    <property type="entry name" value="Nucleoside Triphosphate Pyrophosphohydrolase"/>
    <property type="match status" value="1"/>
</dbReference>
<evidence type="ECO:0000256" key="2">
    <source>
        <dbReference type="ARBA" id="ARBA00022801"/>
    </source>
</evidence>
<evidence type="ECO:0000313" key="7">
    <source>
        <dbReference type="Proteomes" id="UP000017700"/>
    </source>
</evidence>
<dbReference type="EMBL" id="CP025084">
    <property type="protein sequence ID" value="AUH03278.1"/>
    <property type="molecule type" value="Genomic_DNA"/>
</dbReference>
<reference evidence="6" key="4">
    <citation type="submission" date="2017-11" db="EMBL/GenBank/DDBJ databases">
        <title>Complete genome sequence of Serratia sp. ATCC 39006.</title>
        <authorList>
            <person name="Hampton H.G."/>
            <person name="Jackson S.A."/>
            <person name="Jauregui R."/>
            <person name="Poulter G.T.M."/>
            <person name="Salmond G.P.C."/>
            <person name="Fineran P.C."/>
        </authorList>
    </citation>
    <scope>NUCLEOTIDE SEQUENCE</scope>
    <source>
        <strain evidence="6">ATCC 39006</strain>
    </source>
</reference>
<proteinExistence type="inferred from homology"/>
<dbReference type="EMBL" id="CP025085">
    <property type="protein sequence ID" value="AUG98963.1"/>
    <property type="molecule type" value="Genomic_DNA"/>
</dbReference>
<organism evidence="6 7">
    <name type="scientific">Serratia sp. (strain ATCC 39006)</name>
    <name type="common">Prodigiosinella confusarubida</name>
    <dbReference type="NCBI Taxonomy" id="104623"/>
    <lineage>
        <taxon>Bacteria</taxon>
        <taxon>Pseudomonadati</taxon>
        <taxon>Pseudomonadota</taxon>
        <taxon>Gammaproteobacteria</taxon>
        <taxon>Enterobacterales</taxon>
        <taxon>Pectobacteriaceae</taxon>
        <taxon>Prodigiosinella</taxon>
    </lineage>
</organism>
<evidence type="ECO:0000313" key="5">
    <source>
        <dbReference type="EMBL" id="AUG98963.1"/>
    </source>
</evidence>
<dbReference type="AlphaFoldDB" id="A0A2I5T341"/>
<reference evidence="5 8" key="3">
    <citation type="submission" date="2017-11" db="EMBL/GenBank/DDBJ databases">
        <title>Complete genome sequence of Serratia sp. ATCC 39006 LacA.</title>
        <authorList>
            <person name="Hampton H.G."/>
            <person name="Jackson S.A."/>
            <person name="Jauregui R."/>
            <person name="Poulter G.T.M."/>
            <person name="Salmond G.P.C."/>
            <person name="Fineran P.C."/>
        </authorList>
    </citation>
    <scope>NUCLEOTIDE SEQUENCE [LARGE SCALE GENOMIC DNA]</scope>
    <source>
        <strain evidence="5 8">ATCC 39006</strain>
    </source>
</reference>
<dbReference type="PROSITE" id="PS51462">
    <property type="entry name" value="NUDIX"/>
    <property type="match status" value="1"/>
</dbReference>
<comment type="cofactor">
    <cofactor evidence="1">
        <name>Mg(2+)</name>
        <dbReference type="ChEBI" id="CHEBI:18420"/>
    </cofactor>
</comment>
<dbReference type="SUPFAM" id="SSF55811">
    <property type="entry name" value="Nudix"/>
    <property type="match status" value="1"/>
</dbReference>
<sequence>MKHRPSSRLLILDPQQRVLLFKFSHTNDALAGQTYWATPGGAVEAGETFEQAAIRELQEETGIIIQDPGVCIATRTFPMVLSNGEQVIADERFFIVYTTDNTLRGDQWSEHEKHVITQYKWWSLDELGQTTETVFPQEIVSILSQHVST</sequence>
<dbReference type="Proteomes" id="UP000233778">
    <property type="component" value="Chromosome"/>
</dbReference>
<dbReference type="InterPro" id="IPR000086">
    <property type="entry name" value="NUDIX_hydrolase_dom"/>
</dbReference>
<protein>
    <submittedName>
        <fullName evidence="6">NUDIX domain-containing protein</fullName>
    </submittedName>
</protein>
<evidence type="ECO:0000256" key="1">
    <source>
        <dbReference type="ARBA" id="ARBA00001946"/>
    </source>
</evidence>
<keyword evidence="7" id="KW-1185">Reference proteome</keyword>
<reference evidence="6 7" key="1">
    <citation type="journal article" date="2013" name="Genome Announc.">
        <title>Draft genome sequence of Serratia sp. strain ATCC 39006, a model bacterium for analysis of the biosynthesis and regulation of prodigiosin, a carbapenem, and gas vesicles.</title>
        <authorList>
            <person name="Fineran P.C."/>
            <person name="Iglesias Cans M.C."/>
            <person name="Ramsay J.P."/>
            <person name="Wilf N.M."/>
            <person name="Cossyleon D."/>
            <person name="McNeil M.B."/>
            <person name="Williamson N.R."/>
            <person name="Monson R.E."/>
            <person name="Becher S.A."/>
            <person name="Stanton J.A."/>
            <person name="Brugger K."/>
            <person name="Brown S.D."/>
            <person name="Salmond G.P."/>
        </authorList>
    </citation>
    <scope>NUCLEOTIDE SEQUENCE [LARGE SCALE GENOMIC DNA]</scope>
    <source>
        <strain evidence="6">ATCC 39006</strain>
        <strain evidence="7">ATCC 39006 / SC 11482</strain>
    </source>
</reference>
<dbReference type="STRING" id="104623.Ser39006_00305"/>
<evidence type="ECO:0000313" key="8">
    <source>
        <dbReference type="Proteomes" id="UP000233778"/>
    </source>
</evidence>